<proteinExistence type="predicted"/>
<feature type="transmembrane region" description="Helical" evidence="1">
    <location>
        <begin position="38"/>
        <end position="58"/>
    </location>
</feature>
<name>A0ABQ2QJ84_9ACTN</name>
<feature type="transmembrane region" description="Helical" evidence="1">
    <location>
        <begin position="151"/>
        <end position="170"/>
    </location>
</feature>
<dbReference type="PANTHER" id="PTHR39430">
    <property type="entry name" value="MEMBRANE-ASSOCIATED PROTEASE-RELATED"/>
    <property type="match status" value="1"/>
</dbReference>
<feature type="transmembrane region" description="Helical" evidence="1">
    <location>
        <begin position="7"/>
        <end position="32"/>
    </location>
</feature>
<evidence type="ECO:0000259" key="2">
    <source>
        <dbReference type="Pfam" id="PF02517"/>
    </source>
</evidence>
<gene>
    <name evidence="3" type="ORF">GCM10010140_11730</name>
</gene>
<dbReference type="Proteomes" id="UP000611554">
    <property type="component" value="Unassembled WGS sequence"/>
</dbReference>
<feature type="domain" description="CAAX prenyl protease 2/Lysostaphin resistance protein A-like" evidence="2">
    <location>
        <begin position="120"/>
        <end position="216"/>
    </location>
</feature>
<keyword evidence="1" id="KW-0812">Transmembrane</keyword>
<protein>
    <recommendedName>
        <fullName evidence="2">CAAX prenyl protease 2/Lysostaphin resistance protein A-like domain-containing protein</fullName>
    </recommendedName>
</protein>
<evidence type="ECO:0000256" key="1">
    <source>
        <dbReference type="SAM" id="Phobius"/>
    </source>
</evidence>
<evidence type="ECO:0000313" key="3">
    <source>
        <dbReference type="EMBL" id="GGP84332.1"/>
    </source>
</evidence>
<dbReference type="Pfam" id="PF02517">
    <property type="entry name" value="Rce1-like"/>
    <property type="match status" value="1"/>
</dbReference>
<evidence type="ECO:0000313" key="4">
    <source>
        <dbReference type="Proteomes" id="UP000611554"/>
    </source>
</evidence>
<reference evidence="4" key="1">
    <citation type="journal article" date="2019" name="Int. J. Syst. Evol. Microbiol.">
        <title>The Global Catalogue of Microorganisms (GCM) 10K type strain sequencing project: providing services to taxonomists for standard genome sequencing and annotation.</title>
        <authorList>
            <consortium name="The Broad Institute Genomics Platform"/>
            <consortium name="The Broad Institute Genome Sequencing Center for Infectious Disease"/>
            <person name="Wu L."/>
            <person name="Ma J."/>
        </authorList>
    </citation>
    <scope>NUCLEOTIDE SEQUENCE [LARGE SCALE GENOMIC DNA]</scope>
    <source>
        <strain evidence="4">JCM 3115</strain>
    </source>
</reference>
<keyword evidence="1" id="KW-0472">Membrane</keyword>
<dbReference type="EMBL" id="BMQJ01000002">
    <property type="protein sequence ID" value="GGP84332.1"/>
    <property type="molecule type" value="Genomic_DNA"/>
</dbReference>
<accession>A0ABQ2QJ84</accession>
<feature type="transmembrane region" description="Helical" evidence="1">
    <location>
        <begin position="228"/>
        <end position="249"/>
    </location>
</feature>
<keyword evidence="4" id="KW-1185">Reference proteome</keyword>
<organism evidence="3 4">
    <name type="scientific">Streptosporangium pseudovulgare</name>
    <dbReference type="NCBI Taxonomy" id="35765"/>
    <lineage>
        <taxon>Bacteria</taxon>
        <taxon>Bacillati</taxon>
        <taxon>Actinomycetota</taxon>
        <taxon>Actinomycetes</taxon>
        <taxon>Streptosporangiales</taxon>
        <taxon>Streptosporangiaceae</taxon>
        <taxon>Streptosporangium</taxon>
    </lineage>
</organism>
<dbReference type="RefSeq" id="WP_189245398.1">
    <property type="nucleotide sequence ID" value="NZ_BMQJ01000002.1"/>
</dbReference>
<sequence length="273" mass="29003">MRVTHPVWAVLITAVAMLAQVIIGTAPVTLLLERDNVLYRPLGMIGITLASLGLVYLIRRLGRQPWRGVGLRGSWRAPLHLLLGALAGTAAMAAANALSVAVGAAAWQPWEMVTAGLPYLPLMIAFALLSQAFPEELLWRGHLFDTLSDRLTPPVVLAVVSIGFGAMHLISNSPADTPVERLLYVGQATALGFACAAARVRTGALWAAVGVHTGFHIANMLLPTRDIAYGVQLVIMVGTLCVTGLLILAGRRRDGTAATDGTVRTTAPPPFRR</sequence>
<dbReference type="PANTHER" id="PTHR39430:SF1">
    <property type="entry name" value="PROTEASE"/>
    <property type="match status" value="1"/>
</dbReference>
<feature type="transmembrane region" description="Helical" evidence="1">
    <location>
        <begin position="79"/>
        <end position="107"/>
    </location>
</feature>
<comment type="caution">
    <text evidence="3">The sequence shown here is derived from an EMBL/GenBank/DDBJ whole genome shotgun (WGS) entry which is preliminary data.</text>
</comment>
<dbReference type="InterPro" id="IPR003675">
    <property type="entry name" value="Rce1/LyrA-like_dom"/>
</dbReference>
<keyword evidence="1" id="KW-1133">Transmembrane helix</keyword>
<feature type="transmembrane region" description="Helical" evidence="1">
    <location>
        <begin position="119"/>
        <end position="139"/>
    </location>
</feature>